<dbReference type="InterPro" id="IPR036782">
    <property type="entry name" value="NE0471-like_N"/>
</dbReference>
<dbReference type="InterPro" id="IPR018841">
    <property type="entry name" value="DUF2442"/>
</dbReference>
<reference evidence="1" key="1">
    <citation type="submission" date="2016-10" db="EMBL/GenBank/DDBJ databases">
        <authorList>
            <person name="de Groot N.N."/>
        </authorList>
    </citation>
    <scope>NUCLEOTIDE SEQUENCE</scope>
</reference>
<proteinExistence type="predicted"/>
<dbReference type="AlphaFoldDB" id="A0A1W1C4A1"/>
<evidence type="ECO:0008006" key="2">
    <source>
        <dbReference type="Google" id="ProtNLM"/>
    </source>
</evidence>
<accession>A0A1W1C4A1</accession>
<dbReference type="Gene3D" id="3.30.2020.10">
    <property type="entry name" value="NE0471-like N-terminal domain"/>
    <property type="match status" value="1"/>
</dbReference>
<gene>
    <name evidence="1" type="ORF">MNB_SV-9-793</name>
</gene>
<protein>
    <recommendedName>
        <fullName evidence="2">DUF2442 domain-containing protein</fullName>
    </recommendedName>
</protein>
<sequence>MYLAVKDVKALDNYFLLLKFENEEEKLFDVKPYLNIGKFKELKDKRLFKSVKISFDSIEWDNKLDLDPELLYRKSHNKTK</sequence>
<name>A0A1W1C4A1_9ZZZZ</name>
<dbReference type="SUPFAM" id="SSF143880">
    <property type="entry name" value="NE0471 N-terminal domain-like"/>
    <property type="match status" value="1"/>
</dbReference>
<dbReference type="Pfam" id="PF10387">
    <property type="entry name" value="DUF2442"/>
    <property type="match status" value="1"/>
</dbReference>
<evidence type="ECO:0000313" key="1">
    <source>
        <dbReference type="EMBL" id="SFV60542.1"/>
    </source>
</evidence>
<organism evidence="1">
    <name type="scientific">hydrothermal vent metagenome</name>
    <dbReference type="NCBI Taxonomy" id="652676"/>
    <lineage>
        <taxon>unclassified sequences</taxon>
        <taxon>metagenomes</taxon>
        <taxon>ecological metagenomes</taxon>
    </lineage>
</organism>
<dbReference type="EMBL" id="FPHG01000043">
    <property type="protein sequence ID" value="SFV60542.1"/>
    <property type="molecule type" value="Genomic_DNA"/>
</dbReference>